<organism evidence="2 3">
    <name type="scientific">Anaerosporomusa subterranea</name>
    <dbReference type="NCBI Taxonomy" id="1794912"/>
    <lineage>
        <taxon>Bacteria</taxon>
        <taxon>Bacillati</taxon>
        <taxon>Bacillota</taxon>
        <taxon>Negativicutes</taxon>
        <taxon>Acetonemataceae</taxon>
        <taxon>Anaerosporomusa</taxon>
    </lineage>
</organism>
<feature type="transmembrane region" description="Helical" evidence="1">
    <location>
        <begin position="175"/>
        <end position="197"/>
    </location>
</feature>
<dbReference type="OrthoDB" id="86125at2"/>
<evidence type="ECO:0000313" key="3">
    <source>
        <dbReference type="Proteomes" id="UP000076268"/>
    </source>
</evidence>
<dbReference type="STRING" id="1794912.AXX12_10735"/>
<dbReference type="RefSeq" id="WP_066243283.1">
    <property type="nucleotide sequence ID" value="NZ_LSGP01000020.1"/>
</dbReference>
<evidence type="ECO:0000256" key="1">
    <source>
        <dbReference type="SAM" id="Phobius"/>
    </source>
</evidence>
<feature type="transmembrane region" description="Helical" evidence="1">
    <location>
        <begin position="237"/>
        <end position="255"/>
    </location>
</feature>
<feature type="transmembrane region" description="Helical" evidence="1">
    <location>
        <begin position="378"/>
        <end position="402"/>
    </location>
</feature>
<evidence type="ECO:0008006" key="4">
    <source>
        <dbReference type="Google" id="ProtNLM"/>
    </source>
</evidence>
<feature type="transmembrane region" description="Helical" evidence="1">
    <location>
        <begin position="59"/>
        <end position="77"/>
    </location>
</feature>
<dbReference type="AlphaFoldDB" id="A0A154BP48"/>
<dbReference type="GO" id="GO:0005886">
    <property type="term" value="C:plasma membrane"/>
    <property type="evidence" value="ECO:0007669"/>
    <property type="project" value="TreeGrafter"/>
</dbReference>
<dbReference type="GO" id="GO:0015128">
    <property type="term" value="F:gluconate transmembrane transporter activity"/>
    <property type="evidence" value="ECO:0007669"/>
    <property type="project" value="InterPro"/>
</dbReference>
<gene>
    <name evidence="2" type="ORF">AXX12_10735</name>
</gene>
<keyword evidence="1" id="KW-1133">Transmembrane helix</keyword>
<dbReference type="PANTHER" id="PTHR30354">
    <property type="entry name" value="GNT FAMILY GLUCONATE TRANSPORTER"/>
    <property type="match status" value="1"/>
</dbReference>
<dbReference type="Proteomes" id="UP000076268">
    <property type="component" value="Unassembled WGS sequence"/>
</dbReference>
<comment type="caution">
    <text evidence="2">The sequence shown here is derived from an EMBL/GenBank/DDBJ whole genome shotgun (WGS) entry which is preliminary data.</text>
</comment>
<name>A0A154BP48_ANASB</name>
<feature type="transmembrane region" description="Helical" evidence="1">
    <location>
        <begin position="262"/>
        <end position="281"/>
    </location>
</feature>
<reference evidence="2 3" key="1">
    <citation type="submission" date="2016-02" db="EMBL/GenBank/DDBJ databases">
        <title>Anaerosporomusa subterraneum gen. nov., sp. nov., a spore-forming obligate anaerobe isolated from saprolite.</title>
        <authorList>
            <person name="Choi J.K."/>
            <person name="Shah M."/>
            <person name="Yee N."/>
        </authorList>
    </citation>
    <scope>NUCLEOTIDE SEQUENCE [LARGE SCALE GENOMIC DNA]</scope>
    <source>
        <strain evidence="2 3">RU4</strain>
    </source>
</reference>
<feature type="transmembrane region" description="Helical" evidence="1">
    <location>
        <begin position="334"/>
        <end position="358"/>
    </location>
</feature>
<accession>A0A154BP48</accession>
<keyword evidence="3" id="KW-1185">Reference proteome</keyword>
<dbReference type="EMBL" id="LSGP01000020">
    <property type="protein sequence ID" value="KYZ75681.1"/>
    <property type="molecule type" value="Genomic_DNA"/>
</dbReference>
<dbReference type="PANTHER" id="PTHR30354:SF7">
    <property type="entry name" value="BLL7963 PROTEIN"/>
    <property type="match status" value="1"/>
</dbReference>
<evidence type="ECO:0000313" key="2">
    <source>
        <dbReference type="EMBL" id="KYZ75681.1"/>
    </source>
</evidence>
<feature type="transmembrane region" description="Helical" evidence="1">
    <location>
        <begin position="12"/>
        <end position="39"/>
    </location>
</feature>
<feature type="transmembrane region" description="Helical" evidence="1">
    <location>
        <begin position="414"/>
        <end position="435"/>
    </location>
</feature>
<sequence length="436" mass="46086">MLLSVVGILLSLAVIVILALRGMGIMLIAPLAVVIVSVFSDMGVLDTLMGPYMKGFVNYASKFYFVFLFASVFGKYMDDSGAAKSVAAGILKIIGHNKPLYVLLAIAFITLTLTLGGVSLFVVIFAVMPIARPLFKEMNIPWHMFIAAFIFGIGSISMTMMPGSPSILNIMPMKYLGTTATAAPLLGLIAAALITLWNVAYMKYALEKCNARGEGYESNEIAATVATAAAEATATRVLPGVFTSLIPPIVLIAALNVFKVDIVWALIIGCLVAAVIFWQYVANPMATWNAGASNTAIPVINTCADVGYGMTVAASSGFKVITDFLMSIPGHPTISLSVATFLMTAITGSASGGMAIVLETLVGKYAAMGLNPEMLHRIVAISAGTFDAMPHNGVIITSLAVAGLTHKQAYKHVWWGHCVGTFFVMVAVVFVGVVLY</sequence>
<keyword evidence="1" id="KW-0472">Membrane</keyword>
<dbReference type="InterPro" id="IPR003474">
    <property type="entry name" value="Glcn_transporter"/>
</dbReference>
<feature type="transmembrane region" description="Helical" evidence="1">
    <location>
        <begin position="100"/>
        <end position="128"/>
    </location>
</feature>
<protein>
    <recommendedName>
        <fullName evidence="4">Citrate transporter</fullName>
    </recommendedName>
</protein>
<proteinExistence type="predicted"/>
<feature type="transmembrane region" description="Helical" evidence="1">
    <location>
        <begin position="140"/>
        <end position="163"/>
    </location>
</feature>
<keyword evidence="1" id="KW-0812">Transmembrane</keyword>